<keyword evidence="2" id="KW-0285">Flavoprotein</keyword>
<sequence>MKTLIPSEITPVQLQTVMQTAVSPRPIALASTVDKDGNSNLSPFSFFNMFSTVPPILVFSPSRRVRDNTIKHTLENVLEVPEVVIGTVNFPIVQQISLASTEYEEGVNEFIKSGLTMKDAEIIKPKLIEECPVNFECKVLEVKYLGDQGGAGNLVICEVLKIHIREEYLDENGNLDQAKLDMVARLGSNWYSRNKADNLFEVPKPLVTKGIGFDLLPDEIKFSRIFTGNDLGMLANVEILPAGNYHSDENVHLEAQKLLLESKIEEAWKILIY</sequence>
<evidence type="ECO:0000313" key="6">
    <source>
        <dbReference type="EMBL" id="OVE59375.1"/>
    </source>
</evidence>
<dbReference type="Pfam" id="PF01613">
    <property type="entry name" value="Flavin_Reduct"/>
    <property type="match status" value="1"/>
</dbReference>
<evidence type="ECO:0000256" key="3">
    <source>
        <dbReference type="ARBA" id="ARBA00022643"/>
    </source>
</evidence>
<evidence type="ECO:0000256" key="2">
    <source>
        <dbReference type="ARBA" id="ARBA00022630"/>
    </source>
</evidence>
<evidence type="ECO:0000256" key="1">
    <source>
        <dbReference type="ARBA" id="ARBA00001917"/>
    </source>
</evidence>
<organism evidence="6 7">
    <name type="scientific">Chryseobacterium mucoviscidosis</name>
    <dbReference type="NCBI Taxonomy" id="1945581"/>
    <lineage>
        <taxon>Bacteria</taxon>
        <taxon>Pseudomonadati</taxon>
        <taxon>Bacteroidota</taxon>
        <taxon>Flavobacteriia</taxon>
        <taxon>Flavobacteriales</taxon>
        <taxon>Weeksellaceae</taxon>
        <taxon>Chryseobacterium group</taxon>
        <taxon>Chryseobacterium</taxon>
    </lineage>
</organism>
<dbReference type="EMBL" id="MVAG01000088">
    <property type="protein sequence ID" value="OVE59375.1"/>
    <property type="molecule type" value="Genomic_DNA"/>
</dbReference>
<comment type="cofactor">
    <cofactor evidence="1">
        <name>FMN</name>
        <dbReference type="ChEBI" id="CHEBI:58210"/>
    </cofactor>
</comment>
<dbReference type="AlphaFoldDB" id="A0A202C6Y9"/>
<dbReference type="PANTHER" id="PTHR33798">
    <property type="entry name" value="FLAVOPROTEIN OXYGENASE"/>
    <property type="match status" value="1"/>
</dbReference>
<reference evidence="7" key="1">
    <citation type="submission" date="2017-02" db="EMBL/GenBank/DDBJ databases">
        <authorList>
            <person name="Tetz G."/>
            <person name="Tetz V."/>
        </authorList>
    </citation>
    <scope>NUCLEOTIDE SEQUENCE [LARGE SCALE GENOMIC DNA]</scope>
    <source>
        <strain evidence="7">VT16-26</strain>
    </source>
</reference>
<keyword evidence="3" id="KW-0288">FMN</keyword>
<comment type="similarity">
    <text evidence="4">Belongs to the flavoredoxin family.</text>
</comment>
<evidence type="ECO:0000313" key="7">
    <source>
        <dbReference type="Proteomes" id="UP000196355"/>
    </source>
</evidence>
<dbReference type="GO" id="GO:0010181">
    <property type="term" value="F:FMN binding"/>
    <property type="evidence" value="ECO:0007669"/>
    <property type="project" value="InterPro"/>
</dbReference>
<feature type="domain" description="Flavin reductase like" evidence="5">
    <location>
        <begin position="22"/>
        <end position="176"/>
    </location>
</feature>
<dbReference type="InterPro" id="IPR012349">
    <property type="entry name" value="Split_barrel_FMN-bd"/>
</dbReference>
<accession>A0A202C6Y9</accession>
<dbReference type="InterPro" id="IPR002563">
    <property type="entry name" value="Flavin_Rdtase-like_dom"/>
</dbReference>
<dbReference type="SUPFAM" id="SSF50475">
    <property type="entry name" value="FMN-binding split barrel"/>
    <property type="match status" value="1"/>
</dbReference>
<proteinExistence type="inferred from homology"/>
<dbReference type="Gene3D" id="2.30.110.10">
    <property type="entry name" value="Electron Transport, Fmn-binding Protein, Chain A"/>
    <property type="match status" value="1"/>
</dbReference>
<evidence type="ECO:0000256" key="4">
    <source>
        <dbReference type="ARBA" id="ARBA00038054"/>
    </source>
</evidence>
<keyword evidence="7" id="KW-1185">Reference proteome</keyword>
<dbReference type="GO" id="GO:0016646">
    <property type="term" value="F:oxidoreductase activity, acting on the CH-NH group of donors, NAD or NADP as acceptor"/>
    <property type="evidence" value="ECO:0007669"/>
    <property type="project" value="UniProtKB-ARBA"/>
</dbReference>
<dbReference type="Proteomes" id="UP000196355">
    <property type="component" value="Unassembled WGS sequence"/>
</dbReference>
<dbReference type="RefSeq" id="WP_087707674.1">
    <property type="nucleotide sequence ID" value="NZ_MVAG01000088.1"/>
</dbReference>
<gene>
    <name evidence="6" type="ORF">B0E34_05505</name>
</gene>
<evidence type="ECO:0000259" key="5">
    <source>
        <dbReference type="SMART" id="SM00903"/>
    </source>
</evidence>
<comment type="caution">
    <text evidence="6">The sequence shown here is derived from an EMBL/GenBank/DDBJ whole genome shotgun (WGS) entry which is preliminary data.</text>
</comment>
<dbReference type="PANTHER" id="PTHR33798:SF5">
    <property type="entry name" value="FLAVIN REDUCTASE LIKE DOMAIN-CONTAINING PROTEIN"/>
    <property type="match status" value="1"/>
</dbReference>
<name>A0A202C6Y9_9FLAO</name>
<dbReference type="SMART" id="SM00903">
    <property type="entry name" value="Flavin_Reduct"/>
    <property type="match status" value="1"/>
</dbReference>
<protein>
    <submittedName>
        <fullName evidence="6">Flavin reductase</fullName>
    </submittedName>
</protein>